<comment type="caution">
    <text evidence="3">The sequence shown here is derived from an EMBL/GenBank/DDBJ whole genome shotgun (WGS) entry which is preliminary data.</text>
</comment>
<dbReference type="Gene3D" id="3.55.50.30">
    <property type="match status" value="1"/>
</dbReference>
<dbReference type="InterPro" id="IPR006860">
    <property type="entry name" value="FecR"/>
</dbReference>
<dbReference type="InterPro" id="IPR012373">
    <property type="entry name" value="Ferrdict_sens_TM"/>
</dbReference>
<gene>
    <name evidence="3" type="ORF">CQW29_12605</name>
</gene>
<organism evidence="3 4">
    <name type="scientific">Pantoea coffeiphila</name>
    <dbReference type="NCBI Taxonomy" id="1465635"/>
    <lineage>
        <taxon>Bacteria</taxon>
        <taxon>Pseudomonadati</taxon>
        <taxon>Pseudomonadota</taxon>
        <taxon>Gammaproteobacteria</taxon>
        <taxon>Enterobacterales</taxon>
        <taxon>Erwiniaceae</taxon>
        <taxon>Pantoea</taxon>
    </lineage>
</organism>
<dbReference type="GO" id="GO:0016989">
    <property type="term" value="F:sigma factor antagonist activity"/>
    <property type="evidence" value="ECO:0007669"/>
    <property type="project" value="TreeGrafter"/>
</dbReference>
<name>A0A2S9IBX4_9GAMM</name>
<evidence type="ECO:0000313" key="4">
    <source>
        <dbReference type="Proteomes" id="UP000239181"/>
    </source>
</evidence>
<dbReference type="OrthoDB" id="9771237at2"/>
<evidence type="ECO:0000259" key="1">
    <source>
        <dbReference type="Pfam" id="PF04773"/>
    </source>
</evidence>
<dbReference type="Pfam" id="PF16220">
    <property type="entry name" value="DUF4880"/>
    <property type="match status" value="1"/>
</dbReference>
<protein>
    <recommendedName>
        <fullName evidence="5">Iron dicitrate transport regulator FecR</fullName>
    </recommendedName>
</protein>
<evidence type="ECO:0008006" key="5">
    <source>
        <dbReference type="Google" id="ProtNLM"/>
    </source>
</evidence>
<dbReference type="Proteomes" id="UP000239181">
    <property type="component" value="Unassembled WGS sequence"/>
</dbReference>
<dbReference type="PIRSF" id="PIRSF018266">
    <property type="entry name" value="FecR"/>
    <property type="match status" value="1"/>
</dbReference>
<evidence type="ECO:0000259" key="2">
    <source>
        <dbReference type="Pfam" id="PF16220"/>
    </source>
</evidence>
<dbReference type="RefSeq" id="WP_105593068.1">
    <property type="nucleotide sequence ID" value="NZ_PDET01000007.1"/>
</dbReference>
<dbReference type="AlphaFoldDB" id="A0A2S9IBX4"/>
<dbReference type="InterPro" id="IPR032623">
    <property type="entry name" value="FecR_N"/>
</dbReference>
<proteinExistence type="predicted"/>
<reference evidence="3 4" key="1">
    <citation type="submission" date="2017-10" db="EMBL/GenBank/DDBJ databases">
        <title>Draft genome of two endophytic bacteria isolated from 'guarana' Paullinia cupana (Mart.) Ducke.</title>
        <authorList>
            <person name="Siqueira K.A."/>
            <person name="Liotti R.G."/>
            <person name="Mendes T.A."/>
            <person name="Soares M.A."/>
        </authorList>
    </citation>
    <scope>NUCLEOTIDE SEQUENCE [LARGE SCALE GENOMIC DNA]</scope>
    <source>
        <strain evidence="3 4">342</strain>
    </source>
</reference>
<keyword evidence="4" id="KW-1185">Reference proteome</keyword>
<feature type="domain" description="FecR N-terminal" evidence="2">
    <location>
        <begin position="17"/>
        <end position="56"/>
    </location>
</feature>
<dbReference type="PANTHER" id="PTHR30273:SF2">
    <property type="entry name" value="PROTEIN FECR"/>
    <property type="match status" value="1"/>
</dbReference>
<dbReference type="Gene3D" id="2.60.120.1440">
    <property type="match status" value="1"/>
</dbReference>
<feature type="domain" description="FecR protein" evidence="1">
    <location>
        <begin position="119"/>
        <end position="210"/>
    </location>
</feature>
<evidence type="ECO:0000313" key="3">
    <source>
        <dbReference type="EMBL" id="PRD15290.1"/>
    </source>
</evidence>
<sequence length="325" mass="36618">MPVTGDNTEHTTEINTQAVTWLVRLTSGDITSDELAAFERWRSADSRHEAALADARGLWVSMGMSLENYYQPDALSGISPHEQARRRLWRWQIMLPTAGLLLFSAIMTQNWLSRWQYDHYTSSGEQRMLALDDGSRMWLDADSAADVRVNSGQRFVRLARGEAFFDVVHNPVQPFIVDAGVGEVKVLGTAFGVQRDGDGMVVTVERGRVELSRRDHPDMQLNANQQAELHGGQNSAKITTVNAGQVLSWHQGQLVFEEQPLGTILATLKRYDKRVIVFNSERLAAVKLNAIIDINHLDDWYDGLQQSLPVNISRVGPVVWLRERK</sequence>
<accession>A0A2S9IBX4</accession>
<dbReference type="Pfam" id="PF04773">
    <property type="entry name" value="FecR"/>
    <property type="match status" value="1"/>
</dbReference>
<dbReference type="EMBL" id="PDET01000007">
    <property type="protein sequence ID" value="PRD15290.1"/>
    <property type="molecule type" value="Genomic_DNA"/>
</dbReference>
<dbReference type="PANTHER" id="PTHR30273">
    <property type="entry name" value="PERIPLASMIC SIGNAL SENSOR AND SIGMA FACTOR ACTIVATOR FECR-RELATED"/>
    <property type="match status" value="1"/>
</dbReference>